<dbReference type="Proteomes" id="UP000663828">
    <property type="component" value="Unassembled WGS sequence"/>
</dbReference>
<dbReference type="EMBL" id="CAJNOJ010000104">
    <property type="protein sequence ID" value="CAF1119274.1"/>
    <property type="molecule type" value="Genomic_DNA"/>
</dbReference>
<dbReference type="Pfam" id="PF05450">
    <property type="entry name" value="Nicastrin"/>
    <property type="match status" value="1"/>
</dbReference>
<dbReference type="PANTHER" id="PTHR21092">
    <property type="entry name" value="NICASTRIN"/>
    <property type="match status" value="1"/>
</dbReference>
<evidence type="ECO:0000256" key="11">
    <source>
        <dbReference type="SAM" id="SignalP"/>
    </source>
</evidence>
<dbReference type="Proteomes" id="UP000663852">
    <property type="component" value="Unassembled WGS sequence"/>
</dbReference>
<evidence type="ECO:0000256" key="7">
    <source>
        <dbReference type="ARBA" id="ARBA00022989"/>
    </source>
</evidence>
<name>A0A815JAL3_ADIRI</name>
<gene>
    <name evidence="13" type="ORF">EDS130_LOCUS20960</name>
    <name evidence="14" type="ORF">XAT740_LOCUS32854</name>
</gene>
<evidence type="ECO:0000313" key="14">
    <source>
        <dbReference type="EMBL" id="CAF1376906.1"/>
    </source>
</evidence>
<keyword evidence="8 10" id="KW-0472">Membrane</keyword>
<keyword evidence="9" id="KW-0325">Glycoprotein</keyword>
<feature type="transmembrane region" description="Helical" evidence="10">
    <location>
        <begin position="658"/>
        <end position="678"/>
    </location>
</feature>
<evidence type="ECO:0000259" key="12">
    <source>
        <dbReference type="Pfam" id="PF18266"/>
    </source>
</evidence>
<dbReference type="Gene3D" id="3.40.630.10">
    <property type="entry name" value="Zn peptidases"/>
    <property type="match status" value="1"/>
</dbReference>
<evidence type="ECO:0000313" key="13">
    <source>
        <dbReference type="EMBL" id="CAF1119274.1"/>
    </source>
</evidence>
<evidence type="ECO:0000256" key="9">
    <source>
        <dbReference type="ARBA" id="ARBA00023180"/>
    </source>
</evidence>
<protein>
    <recommendedName>
        <fullName evidence="3">Nicastrin</fullName>
    </recommendedName>
</protein>
<reference evidence="14" key="1">
    <citation type="submission" date="2021-02" db="EMBL/GenBank/DDBJ databases">
        <authorList>
            <person name="Nowell W R."/>
        </authorList>
    </citation>
    <scope>NUCLEOTIDE SEQUENCE</scope>
</reference>
<dbReference type="GO" id="GO:0005886">
    <property type="term" value="C:plasma membrane"/>
    <property type="evidence" value="ECO:0007669"/>
    <property type="project" value="UniProtKB-ARBA"/>
</dbReference>
<comment type="similarity">
    <text evidence="2">Belongs to the nicastrin family.</text>
</comment>
<accession>A0A815JAL3</accession>
<dbReference type="GO" id="GO:0007219">
    <property type="term" value="P:Notch signaling pathway"/>
    <property type="evidence" value="ECO:0007669"/>
    <property type="project" value="UniProtKB-KW"/>
</dbReference>
<dbReference type="OrthoDB" id="755951at2759"/>
<dbReference type="PANTHER" id="PTHR21092:SF0">
    <property type="entry name" value="NICASTRIN"/>
    <property type="match status" value="1"/>
</dbReference>
<proteinExistence type="inferred from homology"/>
<evidence type="ECO:0000256" key="6">
    <source>
        <dbReference type="ARBA" id="ARBA00022976"/>
    </source>
</evidence>
<organism evidence="14 15">
    <name type="scientific">Adineta ricciae</name>
    <name type="common">Rotifer</name>
    <dbReference type="NCBI Taxonomy" id="249248"/>
    <lineage>
        <taxon>Eukaryota</taxon>
        <taxon>Metazoa</taxon>
        <taxon>Spiralia</taxon>
        <taxon>Gnathifera</taxon>
        <taxon>Rotifera</taxon>
        <taxon>Eurotatoria</taxon>
        <taxon>Bdelloidea</taxon>
        <taxon>Adinetida</taxon>
        <taxon>Adinetidae</taxon>
        <taxon>Adineta</taxon>
    </lineage>
</organism>
<evidence type="ECO:0000256" key="5">
    <source>
        <dbReference type="ARBA" id="ARBA00022729"/>
    </source>
</evidence>
<keyword evidence="7 10" id="KW-1133">Transmembrane helix</keyword>
<dbReference type="InterPro" id="IPR008710">
    <property type="entry name" value="Nicastrin"/>
</dbReference>
<keyword evidence="6" id="KW-0914">Notch signaling pathway</keyword>
<dbReference type="EMBL" id="CAJNOR010003094">
    <property type="protein sequence ID" value="CAF1376906.1"/>
    <property type="molecule type" value="Genomic_DNA"/>
</dbReference>
<evidence type="ECO:0000256" key="1">
    <source>
        <dbReference type="ARBA" id="ARBA00004479"/>
    </source>
</evidence>
<feature type="chain" id="PRO_5035606094" description="Nicastrin" evidence="11">
    <location>
        <begin position="20"/>
        <end position="692"/>
    </location>
</feature>
<sequence>MRTLFILVLLIFLISYVENKRVMDEMYITFNRARYCVRRVNATHEIGCQSSSRGNSGRMHMIDDENEFRSFLTNKKTLDSIGKFIITLNIDLFDSEHMDELMTRLDTKLNGLLVYLKSNLTRPGDFSPDDQCPNHRHSYYLNQTQAVNWNPKGNGLFFRSFPFPIMLIDEEDDYKLLLSYYQRFNSSQSTSSCGLELKTFQNAAHTSKTCMRRGEISHSLIDEAETLCDPVGGLNIYSKLPEPLTIMPKQRPLKSVILILATTDSFQMFLKANGATGGAQQPATSLIAFLSLAHLMGQAQEDLNKVEKEIIFVTLDGDALDYSGSFRFMYDMENNYFPTDSKDEERIRKEHIHSVIEFQALSFTSQLSESNLYAHPSNLANETFINSLTNRTSTIVPMPRDAPLPPASSQIFLRQTSSSFFPVYILTSTNQSQLSNRYYHSFFDDPSTLSINISSLEYNTTTDFSQWIKSLVEPLAQTLIETTTGLNKNITIEQEIINNLVYCVLKNINCPLIHNVSNETSGSSFDAFNQTSLPFSVNTYPTATTPTFTFVRNTLSYFLRDRTYDALNLTETACKEQGKNDSFRLYRFVGGYPPSISTEEKFLGYCVRSYYRSAYSSSPAFAIDKYDLADTTYPAWSESRWSTISLRLFIIPTQSHEIITLVIGILLLSISFIAFFFLRYFTKLSLLQPSSS</sequence>
<feature type="signal peptide" evidence="11">
    <location>
        <begin position="1"/>
        <end position="19"/>
    </location>
</feature>
<keyword evidence="4 10" id="KW-0812">Transmembrane</keyword>
<evidence type="ECO:0000313" key="15">
    <source>
        <dbReference type="Proteomes" id="UP000663828"/>
    </source>
</evidence>
<evidence type="ECO:0000256" key="8">
    <source>
        <dbReference type="ARBA" id="ARBA00023136"/>
    </source>
</evidence>
<dbReference type="Pfam" id="PF18266">
    <property type="entry name" value="Ncstrn_small"/>
    <property type="match status" value="1"/>
</dbReference>
<keyword evidence="5 11" id="KW-0732">Signal</keyword>
<dbReference type="AlphaFoldDB" id="A0A815JAL3"/>
<dbReference type="GO" id="GO:0016485">
    <property type="term" value="P:protein processing"/>
    <property type="evidence" value="ECO:0007669"/>
    <property type="project" value="InterPro"/>
</dbReference>
<evidence type="ECO:0000256" key="4">
    <source>
        <dbReference type="ARBA" id="ARBA00022692"/>
    </source>
</evidence>
<feature type="domain" description="Nicastrin small lobe" evidence="12">
    <location>
        <begin position="36"/>
        <end position="203"/>
    </location>
</feature>
<keyword evidence="15" id="KW-1185">Reference proteome</keyword>
<comment type="caution">
    <text evidence="14">The sequence shown here is derived from an EMBL/GenBank/DDBJ whole genome shotgun (WGS) entry which is preliminary data.</text>
</comment>
<evidence type="ECO:0000256" key="10">
    <source>
        <dbReference type="SAM" id="Phobius"/>
    </source>
</evidence>
<dbReference type="InterPro" id="IPR041084">
    <property type="entry name" value="Ncstrn_small"/>
</dbReference>
<evidence type="ECO:0000256" key="2">
    <source>
        <dbReference type="ARBA" id="ARBA00007717"/>
    </source>
</evidence>
<comment type="subcellular location">
    <subcellularLocation>
        <location evidence="1">Membrane</location>
        <topology evidence="1">Single-pass type I membrane protein</topology>
    </subcellularLocation>
</comment>
<evidence type="ECO:0000256" key="3">
    <source>
        <dbReference type="ARBA" id="ARBA00015303"/>
    </source>
</evidence>